<keyword evidence="2" id="KW-1185">Reference proteome</keyword>
<dbReference type="Proteomes" id="UP000215027">
    <property type="component" value="Chromosome I"/>
</dbReference>
<reference evidence="1" key="1">
    <citation type="submission" date="2016-01" db="EMBL/GenBank/DDBJ databases">
        <authorList>
            <person name="Mcilroy J.S."/>
            <person name="Karst M S."/>
            <person name="Albertsen M."/>
        </authorList>
    </citation>
    <scope>NUCLEOTIDE SEQUENCE</scope>
    <source>
        <strain evidence="1">Cfx-K</strain>
    </source>
</reference>
<dbReference type="EMBL" id="LN890655">
    <property type="protein sequence ID" value="CUS02975.2"/>
    <property type="molecule type" value="Genomic_DNA"/>
</dbReference>
<protein>
    <submittedName>
        <fullName evidence="1">Uncharacterized protein</fullName>
    </submittedName>
</protein>
<accession>A0A160T306</accession>
<organism evidence="1 2">
    <name type="scientific">Candidatus Promineifilum breve</name>
    <dbReference type="NCBI Taxonomy" id="1806508"/>
    <lineage>
        <taxon>Bacteria</taxon>
        <taxon>Bacillati</taxon>
        <taxon>Chloroflexota</taxon>
        <taxon>Ardenticatenia</taxon>
        <taxon>Candidatus Promineifilales</taxon>
        <taxon>Candidatus Promineifilaceae</taxon>
        <taxon>Candidatus Promineifilum</taxon>
    </lineage>
</organism>
<proteinExistence type="predicted"/>
<evidence type="ECO:0000313" key="1">
    <source>
        <dbReference type="EMBL" id="CUS02975.2"/>
    </source>
</evidence>
<gene>
    <name evidence="1" type="ORF">CFX0092_A1097</name>
</gene>
<sequence length="35" mass="3693">MDFVLSRSESLIKKMPSPTLITGAAIQVDGGFLAV</sequence>
<name>A0A160T306_9CHLR</name>
<evidence type="ECO:0000313" key="2">
    <source>
        <dbReference type="Proteomes" id="UP000215027"/>
    </source>
</evidence>
<dbReference type="AlphaFoldDB" id="A0A160T306"/>
<dbReference type="KEGG" id="pbf:CFX0092_A1097"/>